<evidence type="ECO:0000256" key="2">
    <source>
        <dbReference type="ARBA" id="ARBA00007274"/>
    </source>
</evidence>
<evidence type="ECO:0000256" key="7">
    <source>
        <dbReference type="ARBA" id="ARBA00023315"/>
    </source>
</evidence>
<dbReference type="PROSITE" id="PS00101">
    <property type="entry name" value="HEXAPEP_TRANSFERASES"/>
    <property type="match status" value="1"/>
</dbReference>
<feature type="compositionally biased region" description="Basic and acidic residues" evidence="8">
    <location>
        <begin position="107"/>
        <end position="118"/>
    </location>
</feature>
<sequence length="301" mass="33199">MANTPDILKKGLISLTVLVVWEIWKERNRRIFDHKEMATSSLLTKIKEEQNDDLAKPNRRFPPNQVLAGQFKRYADTLSLERRPHHLPSRHRQQRRDKRTVGVDGSVRNEDQNDDLAKPNRRFPPNQVLAGQFKRYADTLSLERRPHHLPSRHRQQRRDKRTVGVDGSVRNEDSRASEVFGVDIHPGARIGGGILLDHATGVVIGETAVVGYGVSILHAVTLGGTGKESGDRHPKVGDGVLIGAGASVLGNVHIGDGAEIGAGAIVLRDVADGTTAKPIIGKKAEPQRELPGVTMEQRWSD</sequence>
<comment type="subunit">
    <text evidence="3">Homomultimer.</text>
</comment>
<gene>
    <name evidence="9" type="ORF">OsJ_09690</name>
</gene>
<dbReference type="EMBL" id="CM000140">
    <property type="protein sequence ID" value="EAZ25850.1"/>
    <property type="molecule type" value="Genomic_DNA"/>
</dbReference>
<dbReference type="InterPro" id="IPR045304">
    <property type="entry name" value="LbH_SAT"/>
</dbReference>
<comment type="similarity">
    <text evidence="2">Belongs to the transferase hexapeptide repeat family.</text>
</comment>
<feature type="compositionally biased region" description="Basic residues" evidence="8">
    <location>
        <begin position="83"/>
        <end position="98"/>
    </location>
</feature>
<dbReference type="InterPro" id="IPR018357">
    <property type="entry name" value="Hexapep_transf_CS"/>
</dbReference>
<dbReference type="InterPro" id="IPR011004">
    <property type="entry name" value="Trimer_LpxA-like_sf"/>
</dbReference>
<keyword evidence="5" id="KW-0028">Amino-acid biosynthesis</keyword>
<evidence type="ECO:0000256" key="4">
    <source>
        <dbReference type="ARBA" id="ARBA00013266"/>
    </source>
</evidence>
<dbReference type="GO" id="GO:0005737">
    <property type="term" value="C:cytoplasm"/>
    <property type="evidence" value="ECO:0007669"/>
    <property type="project" value="UniProtKB-ARBA"/>
</dbReference>
<proteinExistence type="inferred from homology"/>
<dbReference type="Proteomes" id="UP000007752">
    <property type="component" value="Chromosome 3"/>
</dbReference>
<dbReference type="Pfam" id="PF00132">
    <property type="entry name" value="Hexapep"/>
    <property type="match status" value="1"/>
</dbReference>
<protein>
    <recommendedName>
        <fullName evidence="4">serine O-acetyltransferase</fullName>
        <ecNumber evidence="4">2.3.1.30</ecNumber>
    </recommendedName>
</protein>
<evidence type="ECO:0000256" key="8">
    <source>
        <dbReference type="SAM" id="MobiDB-lite"/>
    </source>
</evidence>
<evidence type="ECO:0000256" key="5">
    <source>
        <dbReference type="ARBA" id="ARBA00022605"/>
    </source>
</evidence>
<feature type="compositionally biased region" description="Basic residues" evidence="8">
    <location>
        <begin position="145"/>
        <end position="160"/>
    </location>
</feature>
<evidence type="ECO:0000256" key="1">
    <source>
        <dbReference type="ARBA" id="ARBA00004876"/>
    </source>
</evidence>
<keyword evidence="6" id="KW-0808">Transferase</keyword>
<comment type="pathway">
    <text evidence="1">Amino-acid biosynthesis; L-cysteine biosynthesis; L-cysteine from L-serine: step 1/2.</text>
</comment>
<dbReference type="PANTHER" id="PTHR42811">
    <property type="entry name" value="SERINE ACETYLTRANSFERASE"/>
    <property type="match status" value="1"/>
</dbReference>
<keyword evidence="7" id="KW-0012">Acyltransferase</keyword>
<evidence type="ECO:0000256" key="3">
    <source>
        <dbReference type="ARBA" id="ARBA00011553"/>
    </source>
</evidence>
<evidence type="ECO:0000256" key="6">
    <source>
        <dbReference type="ARBA" id="ARBA00022679"/>
    </source>
</evidence>
<evidence type="ECO:0000313" key="9">
    <source>
        <dbReference type="EMBL" id="EAZ25850.1"/>
    </source>
</evidence>
<feature type="region of interest" description="Disordered" evidence="8">
    <location>
        <begin position="282"/>
        <end position="301"/>
    </location>
</feature>
<feature type="region of interest" description="Disordered" evidence="8">
    <location>
        <begin position="141"/>
        <end position="168"/>
    </location>
</feature>
<dbReference type="GO" id="GO:0008652">
    <property type="term" value="P:amino acid biosynthetic process"/>
    <property type="evidence" value="ECO:0007669"/>
    <property type="project" value="UniProtKB-KW"/>
</dbReference>
<dbReference type="CDD" id="cd03354">
    <property type="entry name" value="LbH_SAT"/>
    <property type="match status" value="1"/>
</dbReference>
<reference evidence="9" key="1">
    <citation type="journal article" date="2005" name="PLoS Biol.">
        <title>The genomes of Oryza sativa: a history of duplications.</title>
        <authorList>
            <person name="Yu J."/>
            <person name="Wang J."/>
            <person name="Lin W."/>
            <person name="Li S."/>
            <person name="Li H."/>
            <person name="Zhou J."/>
            <person name="Ni P."/>
            <person name="Dong W."/>
            <person name="Hu S."/>
            <person name="Zeng C."/>
            <person name="Zhang J."/>
            <person name="Zhang Y."/>
            <person name="Li R."/>
            <person name="Xu Z."/>
            <person name="Li S."/>
            <person name="Li X."/>
            <person name="Zheng H."/>
            <person name="Cong L."/>
            <person name="Lin L."/>
            <person name="Yin J."/>
            <person name="Geng J."/>
            <person name="Li G."/>
            <person name="Shi J."/>
            <person name="Liu J."/>
            <person name="Lv H."/>
            <person name="Li J."/>
            <person name="Wang J."/>
            <person name="Deng Y."/>
            <person name="Ran L."/>
            <person name="Shi X."/>
            <person name="Wang X."/>
            <person name="Wu Q."/>
            <person name="Li C."/>
            <person name="Ren X."/>
            <person name="Wang J."/>
            <person name="Wang X."/>
            <person name="Li D."/>
            <person name="Liu D."/>
            <person name="Zhang X."/>
            <person name="Ji Z."/>
            <person name="Zhao W."/>
            <person name="Sun Y."/>
            <person name="Zhang Z."/>
            <person name="Bao J."/>
            <person name="Han Y."/>
            <person name="Dong L."/>
            <person name="Ji J."/>
            <person name="Chen P."/>
            <person name="Wu S."/>
            <person name="Liu J."/>
            <person name="Xiao Y."/>
            <person name="Bu D."/>
            <person name="Tan J."/>
            <person name="Yang L."/>
            <person name="Ye C."/>
            <person name="Zhang J."/>
            <person name="Xu J."/>
            <person name="Zhou Y."/>
            <person name="Yu Y."/>
            <person name="Zhang B."/>
            <person name="Zhuang S."/>
            <person name="Wei H."/>
            <person name="Liu B."/>
            <person name="Lei M."/>
            <person name="Yu H."/>
            <person name="Li Y."/>
            <person name="Xu H."/>
            <person name="Wei S."/>
            <person name="He X."/>
            <person name="Fang L."/>
            <person name="Zhang Z."/>
            <person name="Zhang Y."/>
            <person name="Huang X."/>
            <person name="Su Z."/>
            <person name="Tong W."/>
            <person name="Li J."/>
            <person name="Tong Z."/>
            <person name="Li S."/>
            <person name="Ye J."/>
            <person name="Wang L."/>
            <person name="Fang L."/>
            <person name="Lei T."/>
            <person name="Chen C."/>
            <person name="Chen H."/>
            <person name="Xu Z."/>
            <person name="Li H."/>
            <person name="Huang H."/>
            <person name="Zhang F."/>
            <person name="Xu H."/>
            <person name="Li N."/>
            <person name="Zhao C."/>
            <person name="Li S."/>
            <person name="Dong L."/>
            <person name="Huang Y."/>
            <person name="Li L."/>
            <person name="Xi Y."/>
            <person name="Qi Q."/>
            <person name="Li W."/>
            <person name="Zhang B."/>
            <person name="Hu W."/>
            <person name="Zhang Y."/>
            <person name="Tian X."/>
            <person name="Jiao Y."/>
            <person name="Liang X."/>
            <person name="Jin J."/>
            <person name="Gao L."/>
            <person name="Zheng W."/>
            <person name="Hao B."/>
            <person name="Liu S."/>
            <person name="Wang W."/>
            <person name="Yuan L."/>
            <person name="Cao M."/>
            <person name="McDermott J."/>
            <person name="Samudrala R."/>
            <person name="Wang J."/>
            <person name="Wong G.K."/>
            <person name="Yang H."/>
        </authorList>
    </citation>
    <scope>NUCLEOTIDE SEQUENCE [LARGE SCALE GENOMIC DNA]</scope>
</reference>
<name>A3AEW1_ORYSJ</name>
<dbReference type="GO" id="GO:0009001">
    <property type="term" value="F:serine O-acetyltransferase activity"/>
    <property type="evidence" value="ECO:0007669"/>
    <property type="project" value="UniProtKB-EC"/>
</dbReference>
<organism evidence="9">
    <name type="scientific">Oryza sativa subsp. japonica</name>
    <name type="common">Rice</name>
    <dbReference type="NCBI Taxonomy" id="39947"/>
    <lineage>
        <taxon>Eukaryota</taxon>
        <taxon>Viridiplantae</taxon>
        <taxon>Streptophyta</taxon>
        <taxon>Embryophyta</taxon>
        <taxon>Tracheophyta</taxon>
        <taxon>Spermatophyta</taxon>
        <taxon>Magnoliopsida</taxon>
        <taxon>Liliopsida</taxon>
        <taxon>Poales</taxon>
        <taxon>Poaceae</taxon>
        <taxon>BOP clade</taxon>
        <taxon>Oryzoideae</taxon>
        <taxon>Oryzeae</taxon>
        <taxon>Oryzinae</taxon>
        <taxon>Oryza</taxon>
        <taxon>Oryza sativa</taxon>
    </lineage>
</organism>
<dbReference type="Gene3D" id="2.160.10.10">
    <property type="entry name" value="Hexapeptide repeat proteins"/>
    <property type="match status" value="1"/>
</dbReference>
<dbReference type="SUPFAM" id="SSF51161">
    <property type="entry name" value="Trimeric LpxA-like enzymes"/>
    <property type="match status" value="1"/>
</dbReference>
<feature type="region of interest" description="Disordered" evidence="8">
    <location>
        <begin position="79"/>
        <end position="126"/>
    </location>
</feature>
<dbReference type="FunFam" id="2.160.10.10:FF:000002">
    <property type="entry name" value="Serine acetyltransferase"/>
    <property type="match status" value="1"/>
</dbReference>
<dbReference type="AlphaFoldDB" id="A3AEW1"/>
<accession>A3AEW1</accession>
<dbReference type="EC" id="2.3.1.30" evidence="4"/>
<dbReference type="InterPro" id="IPR001451">
    <property type="entry name" value="Hexapep"/>
</dbReference>
<reference evidence="9" key="2">
    <citation type="submission" date="2008-12" db="EMBL/GenBank/DDBJ databases">
        <title>Improved gene annotation of the rice (Oryza sativa) genomes.</title>
        <authorList>
            <person name="Wang J."/>
            <person name="Li R."/>
            <person name="Fan W."/>
            <person name="Huang Q."/>
            <person name="Zhang J."/>
            <person name="Zhou Y."/>
            <person name="Hu Y."/>
            <person name="Zi S."/>
            <person name="Li J."/>
            <person name="Ni P."/>
            <person name="Zheng H."/>
            <person name="Zhang Y."/>
            <person name="Zhao M."/>
            <person name="Hao Q."/>
            <person name="McDermott J."/>
            <person name="Samudrala R."/>
            <person name="Kristiansen K."/>
            <person name="Wong G.K.-S."/>
        </authorList>
    </citation>
    <scope>NUCLEOTIDE SEQUENCE</scope>
</reference>